<sequence length="181" mass="19544">MTVALERPTTAPPVREFAVADLGAVEAHMRAMLPEVGGYDPRLHADVDDVVGTYLDRPDRVLLVSADPDGTVLGTASVRPGGPNPAYVPAWLTERYAARSVGQVCRVWVAPAARRRGVGQALARAAVTWAWSRFDVVCLHTNASVPGALAFWRAFPGVVEVFDARPDPYSTVHFEVASPRE</sequence>
<dbReference type="Proteomes" id="UP001385809">
    <property type="component" value="Unassembled WGS sequence"/>
</dbReference>
<dbReference type="PANTHER" id="PTHR43877">
    <property type="entry name" value="AMINOALKYLPHOSPHONATE N-ACETYLTRANSFERASE-RELATED-RELATED"/>
    <property type="match status" value="1"/>
</dbReference>
<protein>
    <submittedName>
        <fullName evidence="4">GNAT family N-acetyltransferase</fullName>
    </submittedName>
</protein>
<organism evidence="4 5">
    <name type="scientific">Actinomycetospora aurantiaca</name>
    <dbReference type="NCBI Taxonomy" id="3129233"/>
    <lineage>
        <taxon>Bacteria</taxon>
        <taxon>Bacillati</taxon>
        <taxon>Actinomycetota</taxon>
        <taxon>Actinomycetes</taxon>
        <taxon>Pseudonocardiales</taxon>
        <taxon>Pseudonocardiaceae</taxon>
        <taxon>Actinomycetospora</taxon>
    </lineage>
</organism>
<dbReference type="InterPro" id="IPR000182">
    <property type="entry name" value="GNAT_dom"/>
</dbReference>
<keyword evidence="5" id="KW-1185">Reference proteome</keyword>
<reference evidence="4 5" key="1">
    <citation type="submission" date="2024-03" db="EMBL/GenBank/DDBJ databases">
        <title>Actinomycetospora sp. OC33-EN08, a novel actinomycete isolated from wild orchid (Aerides multiflora).</title>
        <authorList>
            <person name="Suriyachadkun C."/>
        </authorList>
    </citation>
    <scope>NUCLEOTIDE SEQUENCE [LARGE SCALE GENOMIC DNA]</scope>
    <source>
        <strain evidence="4 5">OC33-EN08</strain>
    </source>
</reference>
<dbReference type="RefSeq" id="WP_337694299.1">
    <property type="nucleotide sequence ID" value="NZ_JBBEGN010000003.1"/>
</dbReference>
<evidence type="ECO:0000313" key="5">
    <source>
        <dbReference type="Proteomes" id="UP001385809"/>
    </source>
</evidence>
<evidence type="ECO:0000259" key="3">
    <source>
        <dbReference type="PROSITE" id="PS51186"/>
    </source>
</evidence>
<evidence type="ECO:0000313" key="4">
    <source>
        <dbReference type="EMBL" id="MEJ2867688.1"/>
    </source>
</evidence>
<name>A0ABU8ML74_9PSEU</name>
<accession>A0ABU8ML74</accession>
<keyword evidence="1" id="KW-0808">Transferase</keyword>
<gene>
    <name evidence="4" type="ORF">WCD74_07930</name>
</gene>
<dbReference type="SUPFAM" id="SSF55729">
    <property type="entry name" value="Acyl-CoA N-acyltransferases (Nat)"/>
    <property type="match status" value="1"/>
</dbReference>
<evidence type="ECO:0000256" key="1">
    <source>
        <dbReference type="ARBA" id="ARBA00022679"/>
    </source>
</evidence>
<proteinExistence type="predicted"/>
<dbReference type="EMBL" id="JBBEGN010000003">
    <property type="protein sequence ID" value="MEJ2867688.1"/>
    <property type="molecule type" value="Genomic_DNA"/>
</dbReference>
<dbReference type="Pfam" id="PF00583">
    <property type="entry name" value="Acetyltransf_1"/>
    <property type="match status" value="1"/>
</dbReference>
<dbReference type="PROSITE" id="PS51186">
    <property type="entry name" value="GNAT"/>
    <property type="match status" value="1"/>
</dbReference>
<feature type="domain" description="N-acetyltransferase" evidence="3">
    <location>
        <begin position="12"/>
        <end position="181"/>
    </location>
</feature>
<dbReference type="CDD" id="cd04301">
    <property type="entry name" value="NAT_SF"/>
    <property type="match status" value="1"/>
</dbReference>
<dbReference type="InterPro" id="IPR016181">
    <property type="entry name" value="Acyl_CoA_acyltransferase"/>
</dbReference>
<evidence type="ECO:0000256" key="2">
    <source>
        <dbReference type="ARBA" id="ARBA00023315"/>
    </source>
</evidence>
<dbReference type="Gene3D" id="3.40.630.30">
    <property type="match status" value="1"/>
</dbReference>
<comment type="caution">
    <text evidence="4">The sequence shown here is derived from an EMBL/GenBank/DDBJ whole genome shotgun (WGS) entry which is preliminary data.</text>
</comment>
<dbReference type="InterPro" id="IPR050832">
    <property type="entry name" value="Bact_Acetyltransf"/>
</dbReference>
<keyword evidence="2" id="KW-0012">Acyltransferase</keyword>